<dbReference type="Proteomes" id="UP000283766">
    <property type="component" value="Unassembled WGS sequence"/>
</dbReference>
<evidence type="ECO:0000313" key="7">
    <source>
        <dbReference type="EMBL" id="RHH33634.1"/>
    </source>
</evidence>
<dbReference type="EMBL" id="QSPV01000001">
    <property type="protein sequence ID" value="RGJ97037.1"/>
    <property type="molecule type" value="Genomic_DNA"/>
</dbReference>
<keyword evidence="1" id="KW-1133">Transmembrane helix</keyword>
<evidence type="ECO:0000313" key="4">
    <source>
        <dbReference type="EMBL" id="MDC1754174.1"/>
    </source>
</evidence>
<feature type="transmembrane region" description="Helical" evidence="1">
    <location>
        <begin position="353"/>
        <end position="376"/>
    </location>
</feature>
<comment type="caution">
    <text evidence="4">The sequence shown here is derived from an EMBL/GenBank/DDBJ whole genome shotgun (WGS) entry which is preliminary data.</text>
</comment>
<evidence type="ECO:0000256" key="1">
    <source>
        <dbReference type="SAM" id="Phobius"/>
    </source>
</evidence>
<dbReference type="EMBL" id="JAQNQY010000023">
    <property type="protein sequence ID" value="MDC1754174.1"/>
    <property type="molecule type" value="Genomic_DNA"/>
</dbReference>
<feature type="transmembrane region" description="Helical" evidence="1">
    <location>
        <begin position="45"/>
        <end position="64"/>
    </location>
</feature>
<reference evidence="10 11" key="2">
    <citation type="journal article" date="2019" name="Nat. Med.">
        <title>A library of human gut bacterial isolates paired with longitudinal multiomics data enables mechanistic microbiome research.</title>
        <authorList>
            <person name="Poyet M."/>
            <person name="Groussin M."/>
            <person name="Gibbons S.M."/>
            <person name="Avila-Pacheco J."/>
            <person name="Jiang X."/>
            <person name="Kearney S.M."/>
            <person name="Perrotta A.R."/>
            <person name="Berdy B."/>
            <person name="Zhao S."/>
            <person name="Lieberman T.D."/>
            <person name="Swanson P.K."/>
            <person name="Smith M."/>
            <person name="Roesemann S."/>
            <person name="Alexander J.E."/>
            <person name="Rich S.A."/>
            <person name="Livny J."/>
            <person name="Vlamakis H."/>
            <person name="Clish C."/>
            <person name="Bullock K."/>
            <person name="Deik A."/>
            <person name="Scott J."/>
            <person name="Pierce K.A."/>
            <person name="Xavier R.J."/>
            <person name="Alm E.J."/>
        </authorList>
    </citation>
    <scope>NUCLEOTIDE SEQUENCE [LARGE SCALE GENOMIC DNA]</scope>
    <source>
        <strain evidence="2 11">BIOML-A11</strain>
        <strain evidence="3 10">BIOML-A5</strain>
    </source>
</reference>
<dbReference type="Proteomes" id="UP001218502">
    <property type="component" value="Unassembled WGS sequence"/>
</dbReference>
<feature type="transmembrane region" description="Helical" evidence="1">
    <location>
        <begin position="240"/>
        <end position="258"/>
    </location>
</feature>
<evidence type="ECO:0000313" key="8">
    <source>
        <dbReference type="Proteomes" id="UP000260844"/>
    </source>
</evidence>
<evidence type="ECO:0000313" key="5">
    <source>
        <dbReference type="EMBL" id="MDC1856656.1"/>
    </source>
</evidence>
<evidence type="ECO:0000313" key="11">
    <source>
        <dbReference type="Proteomes" id="UP000466952"/>
    </source>
</evidence>
<evidence type="ECO:0000313" key="9">
    <source>
        <dbReference type="Proteomes" id="UP000283766"/>
    </source>
</evidence>
<sequence length="442" mass="51581">MIIILLLSLYFFFKRKNLVYALSGYIFMVSEAFRLLPQSFLNFGIKWNDACLIYLFLTSFYLYSRKQNYFSIKNDEVAKAISYILLYFTILLFATWIFIDQDCFSAIKVYRLYLLYAIYFQFRLLGFKSKLKIFKFIFVLIAITAGLFIQQVATGIPILVGGADEVATHGELTRYRNTSLFVEIGLFAILFTTCIKRYSTLFTCILASALILPMSRTITFVFAGITAVYYFFFYRNKKRLLKYFIPLFIGLAAVWPYFAQRLAKENTLEDIQLTTSLKSSEDFEGGGNFVFRMAIFLERSEYLLKKNLFLFGVGLVHEDSKYTQKTFNFRYGANRTVNGERYKQQVATNDTSWTTIFIISGLIGILLHFYLIYAMIKRFIILKRYHEVFVVPLLSLILCVCTSITDYRLALFYYYTLFFLFASTSIKSIKNATLYNSITSHN</sequence>
<dbReference type="EMBL" id="WCTL01000006">
    <property type="protein sequence ID" value="KAB4237454.1"/>
    <property type="molecule type" value="Genomic_DNA"/>
</dbReference>
<feature type="transmembrane region" description="Helical" evidence="1">
    <location>
        <begin position="110"/>
        <end position="126"/>
    </location>
</feature>
<keyword evidence="1" id="KW-0472">Membrane</keyword>
<dbReference type="RefSeq" id="WP_005836124.1">
    <property type="nucleotide sequence ID" value="NZ_CACRTC010000024.1"/>
</dbReference>
<dbReference type="Proteomes" id="UP001214113">
    <property type="component" value="Unassembled WGS sequence"/>
</dbReference>
<proteinExistence type="predicted"/>
<reference evidence="4" key="3">
    <citation type="submission" date="2022-10" db="EMBL/GenBank/DDBJ databases">
        <title>Human gut microbiome strain richness.</title>
        <authorList>
            <person name="Chen-Liaw A."/>
        </authorList>
    </citation>
    <scope>NUCLEOTIDE SEQUENCE</scope>
    <source>
        <strain evidence="4">A1_m1001262Bd0_191120</strain>
        <strain evidence="5">BSD2780061687st1_G10_BSD2780061687b_171204</strain>
    </source>
</reference>
<evidence type="ECO:0000313" key="12">
    <source>
        <dbReference type="Proteomes" id="UP001218502"/>
    </source>
</evidence>
<evidence type="ECO:0000313" key="10">
    <source>
        <dbReference type="Proteomes" id="UP000462376"/>
    </source>
</evidence>
<evidence type="ECO:0000313" key="3">
    <source>
        <dbReference type="EMBL" id="KAB4237454.1"/>
    </source>
</evidence>
<dbReference type="GeneID" id="29794844"/>
<evidence type="ECO:0008006" key="13">
    <source>
        <dbReference type="Google" id="ProtNLM"/>
    </source>
</evidence>
<feature type="transmembrane region" description="Helical" evidence="1">
    <location>
        <begin position="133"/>
        <end position="153"/>
    </location>
</feature>
<dbReference type="Proteomes" id="UP000260844">
    <property type="component" value="Unassembled WGS sequence"/>
</dbReference>
<dbReference type="EMBL" id="WCTR01000009">
    <property type="protein sequence ID" value="KAB4211491.1"/>
    <property type="molecule type" value="Genomic_DNA"/>
</dbReference>
<keyword evidence="1" id="KW-0812">Transmembrane</keyword>
<evidence type="ECO:0000313" key="6">
    <source>
        <dbReference type="EMBL" id="RGJ97037.1"/>
    </source>
</evidence>
<name>A0A139JU43_BACUN</name>
<dbReference type="EMBL" id="QRJL01000002">
    <property type="protein sequence ID" value="RHH33634.1"/>
    <property type="molecule type" value="Genomic_DNA"/>
</dbReference>
<feature type="transmembrane region" description="Helical" evidence="1">
    <location>
        <begin position="411"/>
        <end position="429"/>
    </location>
</feature>
<dbReference type="Proteomes" id="UP000466952">
    <property type="component" value="Unassembled WGS sequence"/>
</dbReference>
<protein>
    <recommendedName>
        <fullName evidence="13">O-antigen ligase domain-containing protein</fullName>
    </recommendedName>
</protein>
<evidence type="ECO:0000313" key="2">
    <source>
        <dbReference type="EMBL" id="KAB4211491.1"/>
    </source>
</evidence>
<feature type="transmembrane region" description="Helical" evidence="1">
    <location>
        <begin position="205"/>
        <end position="233"/>
    </location>
</feature>
<gene>
    <name evidence="7" type="ORF">DW216_05660</name>
    <name evidence="6" type="ORF">DXD40_01110</name>
    <name evidence="3" type="ORF">GAP47_09275</name>
    <name evidence="2" type="ORF">GAP55_13235</name>
    <name evidence="4" type="ORF">POY80_17185</name>
    <name evidence="5" type="ORF">POZ22_17990</name>
</gene>
<dbReference type="EMBL" id="JAQNSB010000033">
    <property type="protein sequence ID" value="MDC1856656.1"/>
    <property type="molecule type" value="Genomic_DNA"/>
</dbReference>
<feature type="transmembrane region" description="Helical" evidence="1">
    <location>
        <begin position="76"/>
        <end position="98"/>
    </location>
</feature>
<dbReference type="Proteomes" id="UP000462376">
    <property type="component" value="Unassembled WGS sequence"/>
</dbReference>
<organism evidence="4 12">
    <name type="scientific">Bacteroides uniformis</name>
    <dbReference type="NCBI Taxonomy" id="820"/>
    <lineage>
        <taxon>Bacteria</taxon>
        <taxon>Pseudomonadati</taxon>
        <taxon>Bacteroidota</taxon>
        <taxon>Bacteroidia</taxon>
        <taxon>Bacteroidales</taxon>
        <taxon>Bacteroidaceae</taxon>
        <taxon>Bacteroides</taxon>
    </lineage>
</organism>
<accession>A0A139JU43</accession>
<dbReference type="AlphaFoldDB" id="A0A139JU43"/>
<reference evidence="8 9" key="1">
    <citation type="submission" date="2018-08" db="EMBL/GenBank/DDBJ databases">
        <title>A genome reference for cultivated species of the human gut microbiota.</title>
        <authorList>
            <person name="Zou Y."/>
            <person name="Xue W."/>
            <person name="Luo G."/>
        </authorList>
    </citation>
    <scope>NUCLEOTIDE SEQUENCE [LARGE SCALE GENOMIC DNA]</scope>
    <source>
        <strain evidence="7 9">AM18-14LB</strain>
        <strain evidence="6 8">TM04-30</strain>
    </source>
</reference>
<feature type="transmembrane region" description="Helical" evidence="1">
    <location>
        <begin position="388"/>
        <end position="405"/>
    </location>
</feature>